<dbReference type="EMBL" id="CP041882">
    <property type="protein sequence ID" value="QDR66010.1"/>
    <property type="molecule type" value="Genomic_DNA"/>
</dbReference>
<organism evidence="1">
    <name type="scientific">Mammaliicoccus sciuri</name>
    <name type="common">Staphylococcus sciuri</name>
    <dbReference type="NCBI Taxonomy" id="1296"/>
    <lineage>
        <taxon>Bacteria</taxon>
        <taxon>Bacillati</taxon>
        <taxon>Bacillota</taxon>
        <taxon>Bacilli</taxon>
        <taxon>Bacillales</taxon>
        <taxon>Staphylococcaceae</taxon>
        <taxon>Mammaliicoccus</taxon>
    </lineage>
</organism>
<proteinExistence type="predicted"/>
<reference evidence="1" key="1">
    <citation type="submission" date="2019-07" db="EMBL/GenBank/DDBJ databases">
        <title>Draft Genome Sequence of Megaplasmid-Bearing Staphylococcus scuiri strain B9-58B Isolated from Retail Pork.</title>
        <authorList>
            <person name="Neyaz L."/>
            <person name="Karki A.B."/>
            <person name="Fakhr M.K."/>
        </authorList>
    </citation>
    <scope>NUCLEOTIDE SEQUENCE</scope>
    <source>
        <strain evidence="1">B9-58B</strain>
        <plasmid evidence="1">pSSLNP162</plasmid>
    </source>
</reference>
<gene>
    <name evidence="1" type="ORF">FPV13_13985</name>
</gene>
<dbReference type="RefSeq" id="WP_152292088.1">
    <property type="nucleotide sequence ID" value="NZ_CP041882.1"/>
</dbReference>
<sequence length="72" mass="8404">MAITLDSFNLKYGIKIEADMPSYQIFEQLEQANIECGYIARGNKVAKKYVLRDRENIINLEDKLYLCVRKNS</sequence>
<keyword evidence="1" id="KW-0614">Plasmid</keyword>
<accession>A0A517CLX3</accession>
<geneLocation type="plasmid" evidence="1">
    <name>pSSLNP162</name>
</geneLocation>
<evidence type="ECO:0000313" key="1">
    <source>
        <dbReference type="EMBL" id="QDR66010.1"/>
    </source>
</evidence>
<dbReference type="AlphaFoldDB" id="A0A517CLX3"/>
<name>A0A517CLX3_MAMSC</name>
<protein>
    <submittedName>
        <fullName evidence="1">Uncharacterized protein</fullName>
    </submittedName>
</protein>